<sequence length="219" mass="21939">MIMSSLAHYTQHPPYVPSAFLLSGDALNGKFVLMAGSLKAGAVLGRVLGTATPAANAGNTVGSGTIGAVTLGAGVKAGVYKLTCIEPASNAGVFELEGPDGIVVSSKVTVAVAYAGPLGFTISDATDFVAGDGFTITVALAGDDANQVKLSATAATDGSHLPQVVLMHDADATAAPVEVLAYTRGDFASSALSYGAGHSLATVREPLRLRDIHIIPTAS</sequence>
<comment type="caution">
    <text evidence="1">The sequence shown here is derived from an EMBL/GenBank/DDBJ whole genome shotgun (WGS) entry which is preliminary data.</text>
</comment>
<dbReference type="Pfam" id="PF02924">
    <property type="entry name" value="HDPD"/>
    <property type="match status" value="1"/>
</dbReference>
<evidence type="ECO:0000313" key="1">
    <source>
        <dbReference type="EMBL" id="HCT55927.1"/>
    </source>
</evidence>
<accession>A0A3D4V6H9</accession>
<gene>
    <name evidence="1" type="ORF">DGD08_01800</name>
</gene>
<dbReference type="EMBL" id="DPIY01000002">
    <property type="protein sequence ID" value="HCT55927.1"/>
    <property type="molecule type" value="Genomic_DNA"/>
</dbReference>
<dbReference type="Proteomes" id="UP000264071">
    <property type="component" value="Unassembled WGS sequence"/>
</dbReference>
<evidence type="ECO:0000313" key="2">
    <source>
        <dbReference type="Proteomes" id="UP000264071"/>
    </source>
</evidence>
<organism evidence="1 2">
    <name type="scientific">Gemmatimonas aurantiaca</name>
    <dbReference type="NCBI Taxonomy" id="173480"/>
    <lineage>
        <taxon>Bacteria</taxon>
        <taxon>Pseudomonadati</taxon>
        <taxon>Gemmatimonadota</taxon>
        <taxon>Gemmatimonadia</taxon>
        <taxon>Gemmatimonadales</taxon>
        <taxon>Gemmatimonadaceae</taxon>
        <taxon>Gemmatimonas</taxon>
    </lineage>
</organism>
<dbReference type="InterPro" id="IPR004195">
    <property type="entry name" value="Head_decoration_D"/>
</dbReference>
<reference evidence="1 2" key="1">
    <citation type="journal article" date="2018" name="Nat. Biotechnol.">
        <title>A standardized bacterial taxonomy based on genome phylogeny substantially revises the tree of life.</title>
        <authorList>
            <person name="Parks D.H."/>
            <person name="Chuvochina M."/>
            <person name="Waite D.W."/>
            <person name="Rinke C."/>
            <person name="Skarshewski A."/>
            <person name="Chaumeil P.A."/>
            <person name="Hugenholtz P."/>
        </authorList>
    </citation>
    <scope>NUCLEOTIDE SEQUENCE [LARGE SCALE GENOMIC DNA]</scope>
    <source>
        <strain evidence="1">UBA8844</strain>
    </source>
</reference>
<protein>
    <submittedName>
        <fullName evidence="1">Head decoration protein</fullName>
    </submittedName>
</protein>
<dbReference type="AlphaFoldDB" id="A0A3D4V6H9"/>
<proteinExistence type="predicted"/>
<name>A0A3D4V6H9_9BACT</name>